<dbReference type="Pfam" id="PF26549">
    <property type="entry name" value="Tricorn_N"/>
    <property type="match status" value="1"/>
</dbReference>
<dbReference type="Gene3D" id="2.120.10.60">
    <property type="entry name" value="Tricorn protease N-terminal domain"/>
    <property type="match status" value="1"/>
</dbReference>
<accession>A0ABW2U4R4</accession>
<evidence type="ECO:0000313" key="2">
    <source>
        <dbReference type="Proteomes" id="UP001596513"/>
    </source>
</evidence>
<proteinExistence type="predicted"/>
<reference evidence="2" key="1">
    <citation type="journal article" date="2019" name="Int. J. Syst. Evol. Microbiol.">
        <title>The Global Catalogue of Microorganisms (GCM) 10K type strain sequencing project: providing services to taxonomists for standard genome sequencing and annotation.</title>
        <authorList>
            <consortium name="The Broad Institute Genomics Platform"/>
            <consortium name="The Broad Institute Genome Sequencing Center for Infectious Disease"/>
            <person name="Wu L."/>
            <person name="Ma J."/>
        </authorList>
    </citation>
    <scope>NUCLEOTIDE SEQUENCE [LARGE SCALE GENOMIC DNA]</scope>
    <source>
        <strain evidence="2">JCM 19635</strain>
    </source>
</reference>
<keyword evidence="2" id="KW-1185">Reference proteome</keyword>
<dbReference type="Proteomes" id="UP001596513">
    <property type="component" value="Unassembled WGS sequence"/>
</dbReference>
<gene>
    <name evidence="1" type="ORF">ACFQT0_07795</name>
</gene>
<name>A0ABW2U4R4_9BACT</name>
<sequence>MPTYTWCPSAVGSRAALPGTLRPTWCATGRPTARPFSSAGSQEAYARSLQLFTVAVAGGLPTRLPLLMGEKGSYSADGKALAHTHITNATTTWKHYRGGQTGPIWLTNLQTLATEEIPHENATDTSPRWLGGKVYFLSDRQRTNNVFVYDVASKKWSSSPGTPTTM</sequence>
<dbReference type="RefSeq" id="WP_380201765.1">
    <property type="nucleotide sequence ID" value="NZ_JBHTEK010000001.1"/>
</dbReference>
<dbReference type="EMBL" id="JBHTEK010000001">
    <property type="protein sequence ID" value="MFC7667323.1"/>
    <property type="molecule type" value="Genomic_DNA"/>
</dbReference>
<comment type="caution">
    <text evidence="1">The sequence shown here is derived from an EMBL/GenBank/DDBJ whole genome shotgun (WGS) entry which is preliminary data.</text>
</comment>
<protein>
    <submittedName>
        <fullName evidence="1">Uncharacterized protein</fullName>
    </submittedName>
</protein>
<evidence type="ECO:0000313" key="1">
    <source>
        <dbReference type="EMBL" id="MFC7667323.1"/>
    </source>
</evidence>
<dbReference type="SUPFAM" id="SSF69304">
    <property type="entry name" value="Tricorn protease N-terminal domain"/>
    <property type="match status" value="1"/>
</dbReference>
<organism evidence="1 2">
    <name type="scientific">Hymenobacter humi</name>
    <dbReference type="NCBI Taxonomy" id="1411620"/>
    <lineage>
        <taxon>Bacteria</taxon>
        <taxon>Pseudomonadati</taxon>
        <taxon>Bacteroidota</taxon>
        <taxon>Cytophagia</taxon>
        <taxon>Cytophagales</taxon>
        <taxon>Hymenobacteraceae</taxon>
        <taxon>Hymenobacter</taxon>
    </lineage>
</organism>